<dbReference type="InterPro" id="IPR036390">
    <property type="entry name" value="WH_DNA-bd_sf"/>
</dbReference>
<keyword evidence="6 11" id="KW-0862">Zinc</keyword>
<evidence type="ECO:0000256" key="10">
    <source>
        <dbReference type="ARBA" id="ARBA00023163"/>
    </source>
</evidence>
<comment type="similarity">
    <text evidence="2">Belongs to the Fur family.</text>
</comment>
<evidence type="ECO:0000256" key="7">
    <source>
        <dbReference type="ARBA" id="ARBA00023004"/>
    </source>
</evidence>
<evidence type="ECO:0000256" key="2">
    <source>
        <dbReference type="ARBA" id="ARBA00007957"/>
    </source>
</evidence>
<dbReference type="PANTHER" id="PTHR33202:SF18">
    <property type="entry name" value="TRANSCRIPTIONAL REGULATOR FURA"/>
    <property type="match status" value="1"/>
</dbReference>
<evidence type="ECO:0000256" key="4">
    <source>
        <dbReference type="ARBA" id="ARBA00022491"/>
    </source>
</evidence>
<dbReference type="AlphaFoldDB" id="A0A6J4K8E4"/>
<comment type="cofactor">
    <cofactor evidence="11">
        <name>Zn(2+)</name>
        <dbReference type="ChEBI" id="CHEBI:29105"/>
    </cofactor>
    <text evidence="11">Binds 1 zinc ion per subunit.</text>
</comment>
<dbReference type="GO" id="GO:0005737">
    <property type="term" value="C:cytoplasm"/>
    <property type="evidence" value="ECO:0007669"/>
    <property type="project" value="UniProtKB-SubCell"/>
</dbReference>
<dbReference type="GO" id="GO:0008270">
    <property type="term" value="F:zinc ion binding"/>
    <property type="evidence" value="ECO:0007669"/>
    <property type="project" value="TreeGrafter"/>
</dbReference>
<dbReference type="GO" id="GO:1900376">
    <property type="term" value="P:regulation of secondary metabolite biosynthetic process"/>
    <property type="evidence" value="ECO:0007669"/>
    <property type="project" value="TreeGrafter"/>
</dbReference>
<keyword evidence="7" id="KW-0408">Iron</keyword>
<organism evidence="12">
    <name type="scientific">uncultured Armatimonadetes bacterium</name>
    <dbReference type="NCBI Taxonomy" id="157466"/>
    <lineage>
        <taxon>Bacteria</taxon>
        <taxon>Bacillati</taxon>
        <taxon>Armatimonadota</taxon>
        <taxon>environmental samples</taxon>
    </lineage>
</organism>
<evidence type="ECO:0000313" key="12">
    <source>
        <dbReference type="EMBL" id="CAA9297448.1"/>
    </source>
</evidence>
<evidence type="ECO:0000256" key="3">
    <source>
        <dbReference type="ARBA" id="ARBA00022490"/>
    </source>
</evidence>
<feature type="binding site" evidence="11">
    <location>
        <position position="140"/>
    </location>
    <ligand>
        <name>Zn(2+)</name>
        <dbReference type="ChEBI" id="CHEBI:29105"/>
    </ligand>
</feature>
<dbReference type="InterPro" id="IPR043135">
    <property type="entry name" value="Fur_C"/>
</dbReference>
<dbReference type="Pfam" id="PF01475">
    <property type="entry name" value="FUR"/>
    <property type="match status" value="1"/>
</dbReference>
<keyword evidence="3" id="KW-0963">Cytoplasm</keyword>
<feature type="binding site" evidence="11">
    <location>
        <position position="100"/>
    </location>
    <ligand>
        <name>Zn(2+)</name>
        <dbReference type="ChEBI" id="CHEBI:29105"/>
    </ligand>
</feature>
<evidence type="ECO:0000256" key="1">
    <source>
        <dbReference type="ARBA" id="ARBA00004496"/>
    </source>
</evidence>
<reference evidence="12" key="1">
    <citation type="submission" date="2020-02" db="EMBL/GenBank/DDBJ databases">
        <authorList>
            <person name="Meier V. D."/>
        </authorList>
    </citation>
    <scope>NUCLEOTIDE SEQUENCE</scope>
    <source>
        <strain evidence="12">AVDCRST_MAG63</strain>
    </source>
</reference>
<proteinExistence type="inferred from homology"/>
<dbReference type="InterPro" id="IPR002481">
    <property type="entry name" value="FUR"/>
</dbReference>
<feature type="binding site" evidence="11">
    <location>
        <position position="103"/>
    </location>
    <ligand>
        <name>Zn(2+)</name>
        <dbReference type="ChEBI" id="CHEBI:29105"/>
    </ligand>
</feature>
<dbReference type="Gene3D" id="1.10.10.10">
    <property type="entry name" value="Winged helix-like DNA-binding domain superfamily/Winged helix DNA-binding domain"/>
    <property type="match status" value="1"/>
</dbReference>
<dbReference type="EMBL" id="CADCTO010000685">
    <property type="protein sequence ID" value="CAA9297448.1"/>
    <property type="molecule type" value="Genomic_DNA"/>
</dbReference>
<keyword evidence="4" id="KW-0678">Repressor</keyword>
<sequence>MPTEDANRLGQWRERLRQTGLRVTAPRLAVLAALAEAGPHTDADALAAAARARLGALSTQAVYDNLHALAAAGLLRRIEPAGHPARYELRVGDNHHHLVCRRCGAIKDVDCTVSAAPCLQPSEDHGFVLDEAEVTFWGICPRCQNAEQEKDRGAEHC</sequence>
<evidence type="ECO:0000256" key="9">
    <source>
        <dbReference type="ARBA" id="ARBA00023125"/>
    </source>
</evidence>
<protein>
    <submittedName>
        <fullName evidence="12">Transcriptional regulator, Fur family</fullName>
    </submittedName>
</protein>
<dbReference type="InterPro" id="IPR036388">
    <property type="entry name" value="WH-like_DNA-bd_sf"/>
</dbReference>
<dbReference type="GO" id="GO:0045892">
    <property type="term" value="P:negative regulation of DNA-templated transcription"/>
    <property type="evidence" value="ECO:0007669"/>
    <property type="project" value="TreeGrafter"/>
</dbReference>
<keyword evidence="8" id="KW-0805">Transcription regulation</keyword>
<keyword evidence="10" id="KW-0804">Transcription</keyword>
<evidence type="ECO:0000256" key="11">
    <source>
        <dbReference type="PIRSR" id="PIRSR602481-1"/>
    </source>
</evidence>
<keyword evidence="5 11" id="KW-0479">Metal-binding</keyword>
<dbReference type="PANTHER" id="PTHR33202">
    <property type="entry name" value="ZINC UPTAKE REGULATION PROTEIN"/>
    <property type="match status" value="1"/>
</dbReference>
<dbReference type="GO" id="GO:0003700">
    <property type="term" value="F:DNA-binding transcription factor activity"/>
    <property type="evidence" value="ECO:0007669"/>
    <property type="project" value="InterPro"/>
</dbReference>
<name>A0A6J4K8E4_9BACT</name>
<dbReference type="SUPFAM" id="SSF46785">
    <property type="entry name" value="Winged helix' DNA-binding domain"/>
    <property type="match status" value="1"/>
</dbReference>
<comment type="subcellular location">
    <subcellularLocation>
        <location evidence="1">Cytoplasm</location>
    </subcellularLocation>
</comment>
<evidence type="ECO:0000256" key="8">
    <source>
        <dbReference type="ARBA" id="ARBA00023015"/>
    </source>
</evidence>
<gene>
    <name evidence="12" type="ORF">AVDCRST_MAG63-4918</name>
</gene>
<evidence type="ECO:0000256" key="6">
    <source>
        <dbReference type="ARBA" id="ARBA00022833"/>
    </source>
</evidence>
<accession>A0A6J4K8E4</accession>
<dbReference type="GO" id="GO:0000976">
    <property type="term" value="F:transcription cis-regulatory region binding"/>
    <property type="evidence" value="ECO:0007669"/>
    <property type="project" value="TreeGrafter"/>
</dbReference>
<dbReference type="Gene3D" id="3.30.1490.190">
    <property type="match status" value="1"/>
</dbReference>
<feature type="binding site" evidence="11">
    <location>
        <position position="143"/>
    </location>
    <ligand>
        <name>Zn(2+)</name>
        <dbReference type="ChEBI" id="CHEBI:29105"/>
    </ligand>
</feature>
<keyword evidence="9" id="KW-0238">DNA-binding</keyword>
<evidence type="ECO:0000256" key="5">
    <source>
        <dbReference type="ARBA" id="ARBA00022723"/>
    </source>
</evidence>